<feature type="transmembrane region" description="Helical" evidence="1">
    <location>
        <begin position="47"/>
        <end position="65"/>
    </location>
</feature>
<keyword evidence="3" id="KW-1185">Reference proteome</keyword>
<keyword evidence="1" id="KW-0472">Membrane</keyword>
<keyword evidence="1" id="KW-0812">Transmembrane</keyword>
<evidence type="ECO:0000256" key="1">
    <source>
        <dbReference type="SAM" id="Phobius"/>
    </source>
</evidence>
<reference evidence="2 3" key="1">
    <citation type="journal article" date="2017" name="Int. J. Syst. Evol. Microbiol.">
        <title>Ramlibacter alkalitolerans sp. nov., alkali-tolerant bacterium isolated from soil of ginseng.</title>
        <authorList>
            <person name="Lee D.H."/>
            <person name="Cha C.J."/>
        </authorList>
    </citation>
    <scope>NUCLEOTIDE SEQUENCE [LARGE SCALE GENOMIC DNA]</scope>
    <source>
        <strain evidence="2 3">KACC 19305</strain>
    </source>
</reference>
<gene>
    <name evidence="2" type="ORF">JI746_21600</name>
</gene>
<protein>
    <recommendedName>
        <fullName evidence="4">NfeD family protein</fullName>
    </recommendedName>
</protein>
<accession>A0ABS1JU69</accession>
<evidence type="ECO:0000313" key="3">
    <source>
        <dbReference type="Proteomes" id="UP000622707"/>
    </source>
</evidence>
<sequence length="66" mass="7236">MLTDPLWLAELCLTFLLLSILLRDGSWLAAAAAGTFVAGTLGFWRSSRAVEWLASLSYLVLAFVVF</sequence>
<proteinExistence type="predicted"/>
<dbReference type="EMBL" id="JAEQND010000013">
    <property type="protein sequence ID" value="MBL0427716.1"/>
    <property type="molecule type" value="Genomic_DNA"/>
</dbReference>
<keyword evidence="1" id="KW-1133">Transmembrane helix</keyword>
<dbReference type="RefSeq" id="WP_201692350.1">
    <property type="nucleotide sequence ID" value="NZ_JAEQND010000013.1"/>
</dbReference>
<comment type="caution">
    <text evidence="2">The sequence shown here is derived from an EMBL/GenBank/DDBJ whole genome shotgun (WGS) entry which is preliminary data.</text>
</comment>
<evidence type="ECO:0000313" key="2">
    <source>
        <dbReference type="EMBL" id="MBL0427716.1"/>
    </source>
</evidence>
<organism evidence="2 3">
    <name type="scientific">Ramlibacter alkalitolerans</name>
    <dbReference type="NCBI Taxonomy" id="2039631"/>
    <lineage>
        <taxon>Bacteria</taxon>
        <taxon>Pseudomonadati</taxon>
        <taxon>Pseudomonadota</taxon>
        <taxon>Betaproteobacteria</taxon>
        <taxon>Burkholderiales</taxon>
        <taxon>Comamonadaceae</taxon>
        <taxon>Ramlibacter</taxon>
    </lineage>
</organism>
<dbReference type="Proteomes" id="UP000622707">
    <property type="component" value="Unassembled WGS sequence"/>
</dbReference>
<name>A0ABS1JU69_9BURK</name>
<evidence type="ECO:0008006" key="4">
    <source>
        <dbReference type="Google" id="ProtNLM"/>
    </source>
</evidence>